<dbReference type="Proteomes" id="UP000320244">
    <property type="component" value="Unassembled WGS sequence"/>
</dbReference>
<dbReference type="InterPro" id="IPR023393">
    <property type="entry name" value="START-like_dom_sf"/>
</dbReference>
<reference evidence="1 2" key="1">
    <citation type="submission" date="2019-05" db="EMBL/GenBank/DDBJ databases">
        <authorList>
            <person name="Lee S.D."/>
        </authorList>
    </citation>
    <scope>NUCLEOTIDE SEQUENCE [LARGE SCALE GENOMIC DNA]</scope>
    <source>
        <strain evidence="1 2">C5-26</strain>
    </source>
</reference>
<protein>
    <submittedName>
        <fullName evidence="1">Polyketide cyclase</fullName>
    </submittedName>
</protein>
<dbReference type="EMBL" id="VCQV01000003">
    <property type="protein sequence ID" value="TWP38162.1"/>
    <property type="molecule type" value="Genomic_DNA"/>
</dbReference>
<sequence length="154" mass="17089">MTTFFRFVSSHRLDAPRDAVFDVLAEAETWDQWWPQIRSITPYSAVTGQVRIRSMLPLTLVLELTSEVVDRGSGVLRASLAGDLEGWAQFTVAAEAGGARLDYVQEARLVRPRLPAVLGYVIRPVLIANHALMMRAGMRGLAARAHVRSHPLPE</sequence>
<dbReference type="AlphaFoldDB" id="A0A563E7I6"/>
<evidence type="ECO:0000313" key="2">
    <source>
        <dbReference type="Proteomes" id="UP000320244"/>
    </source>
</evidence>
<comment type="caution">
    <text evidence="1">The sequence shown here is derived from an EMBL/GenBank/DDBJ whole genome shotgun (WGS) entry which is preliminary data.</text>
</comment>
<dbReference type="SUPFAM" id="SSF55961">
    <property type="entry name" value="Bet v1-like"/>
    <property type="match status" value="1"/>
</dbReference>
<evidence type="ECO:0000313" key="1">
    <source>
        <dbReference type="EMBL" id="TWP38162.1"/>
    </source>
</evidence>
<dbReference type="Gene3D" id="3.30.530.20">
    <property type="match status" value="1"/>
</dbReference>
<dbReference type="RefSeq" id="WP_146315139.1">
    <property type="nucleotide sequence ID" value="NZ_VCQV01000003.1"/>
</dbReference>
<dbReference type="OrthoDB" id="5402478at2"/>
<dbReference type="InterPro" id="IPR019587">
    <property type="entry name" value="Polyketide_cyclase/dehydratase"/>
</dbReference>
<name>A0A563E7I6_9MICO</name>
<organism evidence="1 2">
    <name type="scientific">Leekyejoonella antrihumi</name>
    <dbReference type="NCBI Taxonomy" id="1660198"/>
    <lineage>
        <taxon>Bacteria</taxon>
        <taxon>Bacillati</taxon>
        <taxon>Actinomycetota</taxon>
        <taxon>Actinomycetes</taxon>
        <taxon>Micrococcales</taxon>
        <taxon>Dermacoccaceae</taxon>
        <taxon>Leekyejoonella</taxon>
    </lineage>
</organism>
<reference evidence="1 2" key="2">
    <citation type="submission" date="2019-08" db="EMBL/GenBank/DDBJ databases">
        <title>Jejuicoccus antrihumi gen. nov., sp. nov., a new member of the family Dermacoccaceae isolated from a cave.</title>
        <authorList>
            <person name="Schumann P."/>
            <person name="Kim I.S."/>
        </authorList>
    </citation>
    <scope>NUCLEOTIDE SEQUENCE [LARGE SCALE GENOMIC DNA]</scope>
    <source>
        <strain evidence="1 2">C5-26</strain>
    </source>
</reference>
<accession>A0A563E7I6</accession>
<proteinExistence type="predicted"/>
<keyword evidence="2" id="KW-1185">Reference proteome</keyword>
<gene>
    <name evidence="1" type="ORF">FGL98_02735</name>
</gene>
<dbReference type="Pfam" id="PF10604">
    <property type="entry name" value="Polyketide_cyc2"/>
    <property type="match status" value="1"/>
</dbReference>